<dbReference type="Pfam" id="PF00975">
    <property type="entry name" value="Thioesterase"/>
    <property type="match status" value="1"/>
</dbReference>
<dbReference type="FunFam" id="3.30.300.30:FF:000010">
    <property type="entry name" value="Enterobactin synthetase component F"/>
    <property type="match status" value="1"/>
</dbReference>
<reference evidence="5 6" key="1">
    <citation type="submission" date="2018-04" db="EMBL/GenBank/DDBJ databases">
        <title>Genomic Encyclopedia of Archaeal and Bacterial Type Strains, Phase II (KMG-II): from individual species to whole genera.</title>
        <authorList>
            <person name="Goeker M."/>
        </authorList>
    </citation>
    <scope>NUCLEOTIDE SEQUENCE [LARGE SCALE GENOMIC DNA]</scope>
    <source>
        <strain evidence="5 6">DSM 100434</strain>
    </source>
</reference>
<dbReference type="InterPro" id="IPR023213">
    <property type="entry name" value="CAT-like_dom_sf"/>
</dbReference>
<accession>A0A2T5H462</accession>
<dbReference type="FunFam" id="3.40.50.12780:FF:000012">
    <property type="entry name" value="Non-ribosomal peptide synthetase"/>
    <property type="match status" value="1"/>
</dbReference>
<dbReference type="Gene3D" id="3.30.559.10">
    <property type="entry name" value="Chloramphenicol acetyltransferase-like domain"/>
    <property type="match status" value="1"/>
</dbReference>
<evidence type="ECO:0000256" key="2">
    <source>
        <dbReference type="ARBA" id="ARBA00022450"/>
    </source>
</evidence>
<keyword evidence="6" id="KW-1185">Reference proteome</keyword>
<dbReference type="InterPro" id="IPR020806">
    <property type="entry name" value="PKS_PP-bd"/>
</dbReference>
<keyword evidence="2" id="KW-0596">Phosphopantetheine</keyword>
<dbReference type="InterPro" id="IPR045851">
    <property type="entry name" value="AMP-bd_C_sf"/>
</dbReference>
<dbReference type="InterPro" id="IPR020845">
    <property type="entry name" value="AMP-binding_CS"/>
</dbReference>
<dbReference type="GO" id="GO:0009366">
    <property type="term" value="C:enterobactin synthetase complex"/>
    <property type="evidence" value="ECO:0007669"/>
    <property type="project" value="TreeGrafter"/>
</dbReference>
<dbReference type="SUPFAM" id="SSF47336">
    <property type="entry name" value="ACP-like"/>
    <property type="match status" value="1"/>
</dbReference>
<dbReference type="InterPro" id="IPR000873">
    <property type="entry name" value="AMP-dep_synth/lig_dom"/>
</dbReference>
<dbReference type="Gene3D" id="3.30.559.30">
    <property type="entry name" value="Nonribosomal peptide synthetase, condensation domain"/>
    <property type="match status" value="1"/>
</dbReference>
<evidence type="ECO:0000256" key="1">
    <source>
        <dbReference type="ARBA" id="ARBA00001957"/>
    </source>
</evidence>
<dbReference type="EMBL" id="QAOH01000029">
    <property type="protein sequence ID" value="PTQ66357.1"/>
    <property type="molecule type" value="Genomic_DNA"/>
</dbReference>
<dbReference type="Gene3D" id="3.30.300.30">
    <property type="match status" value="1"/>
</dbReference>
<dbReference type="SUPFAM" id="SSF52777">
    <property type="entry name" value="CoA-dependent acyltransferases"/>
    <property type="match status" value="2"/>
</dbReference>
<dbReference type="Proteomes" id="UP000244077">
    <property type="component" value="Unassembled WGS sequence"/>
</dbReference>
<dbReference type="InterPro" id="IPR042099">
    <property type="entry name" value="ANL_N_sf"/>
</dbReference>
<dbReference type="InterPro" id="IPR001242">
    <property type="entry name" value="Condensation_dom"/>
</dbReference>
<keyword evidence="3" id="KW-0597">Phosphoprotein</keyword>
<feature type="domain" description="Carrier" evidence="4">
    <location>
        <begin position="955"/>
        <end position="1031"/>
    </location>
</feature>
<dbReference type="GO" id="GO:0009239">
    <property type="term" value="P:enterobactin biosynthetic process"/>
    <property type="evidence" value="ECO:0007669"/>
    <property type="project" value="TreeGrafter"/>
</dbReference>
<dbReference type="PANTHER" id="PTHR45527:SF1">
    <property type="entry name" value="FATTY ACID SYNTHASE"/>
    <property type="match status" value="1"/>
</dbReference>
<dbReference type="Gene3D" id="3.40.50.12780">
    <property type="entry name" value="N-terminal domain of ligase-like"/>
    <property type="match status" value="1"/>
</dbReference>
<evidence type="ECO:0000259" key="4">
    <source>
        <dbReference type="PROSITE" id="PS50075"/>
    </source>
</evidence>
<dbReference type="CDD" id="cd17646">
    <property type="entry name" value="A_NRPS_AB3403-like"/>
    <property type="match status" value="1"/>
</dbReference>
<dbReference type="Gene3D" id="3.40.50.1820">
    <property type="entry name" value="alpha/beta hydrolase"/>
    <property type="match status" value="1"/>
</dbReference>
<dbReference type="Pfam" id="PF00550">
    <property type="entry name" value="PP-binding"/>
    <property type="match status" value="1"/>
</dbReference>
<dbReference type="InterPro" id="IPR025110">
    <property type="entry name" value="AMP-bd_C"/>
</dbReference>
<dbReference type="NCBIfam" id="TIGR01733">
    <property type="entry name" value="AA-adenyl-dom"/>
    <property type="match status" value="1"/>
</dbReference>
<sequence length="1294" mass="141431">MRHIRPEPPTSDSALPPVALCEAQEGLWLAQTLDPGNPLFNTGQFIELIGPLDLEAFRRAHTQAMAESVALRLRFLTENGSPRQVLTADVPELEIVDLRDDPDGFAVALAVMDRDTETPIDPSRDPLARFILFRLSDGHHLWYERIHHLAIDGFGFVLLTNRVGALYGAEFGQTAGPTLAPLSQAFEADSTYRESVQHSADAAFWRDYGQSLDTPASPSGQAKALRSSDRFLRHQIDVPQAIFTRLQTRAQKLRLTWPDVLTLLSAAYLRRVSPDGDPVYGLPFMARFGTKAARVPCMWMNVLPYRLVLDEDASLDAELTREAAQLARLRKSGRYRSETLRRDLGRTGAEDRLYGPLINIQPFDIAPRFHGLESQLHILSAGPVDDLTVSYRGDGKTALTVEIDANPALYTSEDIAAHLERLVQFLDRALDADRLVPVPTVTDREASRLIFDLNATDHDLLDTTLTALIEAQMRATPEAPAVIFGDTVLSYGALDRRSAALADHLVGLGAGRDRCVAVALERSEHLAVALVAILRAGAAYVPLDPTQPADRLAGLIDQTEPVAFLAQADLDVASAMAPLPPENWPDRLTGQPRSMPQPDDLAYVLFTSGSTGAPKGVMIEHRAIVNRLLWMRDHYGFSPKDRILQKTPTTFDVSVWELFLPYLCGGTLVFAAPEAHRDPAAIARTIRDHAITVCHFVPSMLAAFLDHPASAGIAMRQVFCSGEALTAAHRNRFHARLTSELHNLYGPTEAAVDVTCWNAAPEDKSSPLPIGFPVWNTRCYLLDPAGRVVPQGVSGELYLGGRQLARGYLGRPDLTAERFRPDPFRPGERIYATGDLARLRPDGAIVYLGRNDYQVKIRGMRVELGEIEHALGTLPGVREVVVLARTDQGATRLIGYVLGATQSEAEMVQTLGARLPAHMVPQHIVTLDAFPTTANGKLDRKALPEPQNHTVQGTPPQTPHEVQIAELVQKVLNLATLPVREGNFFMLGGDSLSALTLLLRLEESVGREVPLGQLFETPTVAGLARALEQGENARAGLNPVFPLTKGTNERQPPVFLLHPAGGLVWGYRALAQAITARTGLPVIGLQSPVLSGAEMPESLTTLCARYADLIEAESDNETLHLVGWSLGGILAQELAVELTARGRKIGVLAALDAYPSEAWRSEPEPDPVTALRALLAIAGHDPEAHGDLDTRTKVVTFLKSETSLLGALPTEVLDAVVRLVTGTNGLMRRHDHRFYAGEMLHLRAGLDHRDRDLTAAMWEPHVAHLEARDLPCLHKDMVAPNQVGTIAGLIAERL</sequence>
<organism evidence="5 6">
    <name type="scientific">Celeribacter persicus</name>
    <dbReference type="NCBI Taxonomy" id="1651082"/>
    <lineage>
        <taxon>Bacteria</taxon>
        <taxon>Pseudomonadati</taxon>
        <taxon>Pseudomonadota</taxon>
        <taxon>Alphaproteobacteria</taxon>
        <taxon>Rhodobacterales</taxon>
        <taxon>Roseobacteraceae</taxon>
        <taxon>Celeribacter</taxon>
    </lineage>
</organism>
<dbReference type="SUPFAM" id="SSF53474">
    <property type="entry name" value="alpha/beta-Hydrolases"/>
    <property type="match status" value="1"/>
</dbReference>
<dbReference type="InterPro" id="IPR036736">
    <property type="entry name" value="ACP-like_sf"/>
</dbReference>
<dbReference type="InterPro" id="IPR029058">
    <property type="entry name" value="AB_hydrolase_fold"/>
</dbReference>
<dbReference type="GO" id="GO:0043041">
    <property type="term" value="P:amino acid activation for nonribosomal peptide biosynthetic process"/>
    <property type="evidence" value="ECO:0007669"/>
    <property type="project" value="TreeGrafter"/>
</dbReference>
<dbReference type="GO" id="GO:0031177">
    <property type="term" value="F:phosphopantetheine binding"/>
    <property type="evidence" value="ECO:0007669"/>
    <property type="project" value="InterPro"/>
</dbReference>
<dbReference type="GO" id="GO:0047527">
    <property type="term" value="F:2,3-dihydroxybenzoate-serine ligase activity"/>
    <property type="evidence" value="ECO:0007669"/>
    <property type="project" value="TreeGrafter"/>
</dbReference>
<dbReference type="PROSITE" id="PS50075">
    <property type="entry name" value="CARRIER"/>
    <property type="match status" value="1"/>
</dbReference>
<evidence type="ECO:0000256" key="3">
    <source>
        <dbReference type="ARBA" id="ARBA00022553"/>
    </source>
</evidence>
<evidence type="ECO:0000313" key="6">
    <source>
        <dbReference type="Proteomes" id="UP000244077"/>
    </source>
</evidence>
<dbReference type="SUPFAM" id="SSF56801">
    <property type="entry name" value="Acetyl-CoA synthetase-like"/>
    <property type="match status" value="1"/>
</dbReference>
<protein>
    <submittedName>
        <fullName evidence="5">Enterobactin synthetase component F</fullName>
    </submittedName>
</protein>
<dbReference type="Pfam" id="PF00668">
    <property type="entry name" value="Condensation"/>
    <property type="match status" value="1"/>
</dbReference>
<dbReference type="Pfam" id="PF13193">
    <property type="entry name" value="AMP-binding_C"/>
    <property type="match status" value="1"/>
</dbReference>
<comment type="caution">
    <text evidence="5">The sequence shown here is derived from an EMBL/GenBank/DDBJ whole genome shotgun (WGS) entry which is preliminary data.</text>
</comment>
<dbReference type="InterPro" id="IPR009081">
    <property type="entry name" value="PP-bd_ACP"/>
</dbReference>
<dbReference type="FunFam" id="2.30.38.10:FF:000001">
    <property type="entry name" value="Non-ribosomal peptide synthetase PvdI"/>
    <property type="match status" value="1"/>
</dbReference>
<gene>
    <name evidence="5" type="ORF">C8N42_12911</name>
</gene>
<dbReference type="PANTHER" id="PTHR45527">
    <property type="entry name" value="NONRIBOSOMAL PEPTIDE SYNTHETASE"/>
    <property type="match status" value="1"/>
</dbReference>
<dbReference type="InterPro" id="IPR001031">
    <property type="entry name" value="Thioesterase"/>
</dbReference>
<evidence type="ECO:0000313" key="5">
    <source>
        <dbReference type="EMBL" id="PTQ66357.1"/>
    </source>
</evidence>
<name>A0A2T5H462_9RHOB</name>
<comment type="cofactor">
    <cofactor evidence="1">
        <name>pantetheine 4'-phosphate</name>
        <dbReference type="ChEBI" id="CHEBI:47942"/>
    </cofactor>
</comment>
<dbReference type="GO" id="GO:0005829">
    <property type="term" value="C:cytosol"/>
    <property type="evidence" value="ECO:0007669"/>
    <property type="project" value="TreeGrafter"/>
</dbReference>
<dbReference type="RefSeq" id="WP_245890301.1">
    <property type="nucleotide sequence ID" value="NZ_QAOH01000029.1"/>
</dbReference>
<dbReference type="FunFam" id="3.40.50.980:FF:000002">
    <property type="entry name" value="Enterobactin synthetase component F"/>
    <property type="match status" value="1"/>
</dbReference>
<dbReference type="SMART" id="SM00823">
    <property type="entry name" value="PKS_PP"/>
    <property type="match status" value="1"/>
</dbReference>
<dbReference type="InterPro" id="IPR010071">
    <property type="entry name" value="AA_adenyl_dom"/>
</dbReference>
<dbReference type="PROSITE" id="PS00455">
    <property type="entry name" value="AMP_BINDING"/>
    <property type="match status" value="1"/>
</dbReference>
<dbReference type="Pfam" id="PF00501">
    <property type="entry name" value="AMP-binding"/>
    <property type="match status" value="1"/>
</dbReference>
<proteinExistence type="predicted"/>